<dbReference type="NCBIfam" id="TIGR03072">
    <property type="entry name" value="release_prfH"/>
    <property type="match status" value="1"/>
</dbReference>
<dbReference type="Gene3D" id="3.90.1860.10">
    <property type="entry name" value="tRNA-splicing ligase RtcB"/>
    <property type="match status" value="1"/>
</dbReference>
<keyword evidence="4 10" id="KW-0479">Metal-binding</keyword>
<keyword evidence="7" id="KW-0342">GTP-binding</keyword>
<dbReference type="InterPro" id="IPR000352">
    <property type="entry name" value="Pep_chain_release_fac_I"/>
</dbReference>
<dbReference type="EMBL" id="LN899826">
    <property type="protein sequence ID" value="CUV42141.1"/>
    <property type="molecule type" value="Genomic_DNA"/>
</dbReference>
<dbReference type="GO" id="GO:0042245">
    <property type="term" value="P:RNA repair"/>
    <property type="evidence" value="ECO:0007669"/>
    <property type="project" value="UniProtKB-KW"/>
</dbReference>
<name>A0A0S4VQN3_RALSL</name>
<dbReference type="GO" id="GO:0046872">
    <property type="term" value="F:metal ion binding"/>
    <property type="evidence" value="ECO:0007669"/>
    <property type="project" value="UniProtKB-KW"/>
</dbReference>
<gene>
    <name evidence="16" type="ORF">RD1301_v1_930021</name>
    <name evidence="13" type="ORF">RUN1744_v1_720029</name>
    <name evidence="14" type="ORF">TD1301_v1_2300012</name>
    <name evidence="15" type="ORF">TF3108_v1_1080030</name>
</gene>
<evidence type="ECO:0000256" key="9">
    <source>
        <dbReference type="ARBA" id="ARBA00047746"/>
    </source>
</evidence>
<feature type="compositionally biased region" description="Basic residues" evidence="11">
    <location>
        <begin position="263"/>
        <end position="281"/>
    </location>
</feature>
<evidence type="ECO:0000256" key="11">
    <source>
        <dbReference type="SAM" id="MobiDB-lite"/>
    </source>
</evidence>
<keyword evidence="6" id="KW-0692">RNA repair</keyword>
<evidence type="ECO:0000256" key="8">
    <source>
        <dbReference type="ARBA" id="ARBA00023211"/>
    </source>
</evidence>
<evidence type="ECO:0000256" key="3">
    <source>
        <dbReference type="ARBA" id="ARBA00022598"/>
    </source>
</evidence>
<dbReference type="InterPro" id="IPR017509">
    <property type="entry name" value="PrfH"/>
</dbReference>
<dbReference type="InterPro" id="IPR036025">
    <property type="entry name" value="RtcB-like_sf"/>
</dbReference>
<organism evidence="14">
    <name type="scientific">Ralstonia solanacearum</name>
    <name type="common">Pseudomonas solanacearum</name>
    <dbReference type="NCBI Taxonomy" id="305"/>
    <lineage>
        <taxon>Bacteria</taxon>
        <taxon>Pseudomonadati</taxon>
        <taxon>Pseudomonadota</taxon>
        <taxon>Betaproteobacteria</taxon>
        <taxon>Burkholderiales</taxon>
        <taxon>Burkholderiaceae</taxon>
        <taxon>Ralstonia</taxon>
        <taxon>Ralstonia solanacearum species complex</taxon>
    </lineage>
</organism>
<feature type="binding site" evidence="10">
    <location>
        <position position="74"/>
    </location>
    <ligand>
        <name>Mn(2+)</name>
        <dbReference type="ChEBI" id="CHEBI:29035"/>
        <label>1</label>
    </ligand>
</feature>
<dbReference type="EMBL" id="LN899822">
    <property type="protein sequence ID" value="CUV60403.1"/>
    <property type="molecule type" value="Genomic_DNA"/>
</dbReference>
<evidence type="ECO:0000313" key="13">
    <source>
        <dbReference type="EMBL" id="CUV24756.1"/>
    </source>
</evidence>
<evidence type="ECO:0000256" key="6">
    <source>
        <dbReference type="ARBA" id="ARBA00022800"/>
    </source>
</evidence>
<dbReference type="EMBL" id="LN899823">
    <property type="protein sequence ID" value="CUV24756.1"/>
    <property type="molecule type" value="Genomic_DNA"/>
</dbReference>
<comment type="catalytic activity">
    <reaction evidence="9">
        <text>a 3'-end 3'-phospho-ribonucleotide-RNA + a 5'-end dephospho-ribonucleoside-RNA + GTP = a ribonucleotidyl-ribonucleotide-RNA + GMP + diphosphate</text>
        <dbReference type="Rhea" id="RHEA:68076"/>
        <dbReference type="Rhea" id="RHEA-COMP:10463"/>
        <dbReference type="Rhea" id="RHEA-COMP:13936"/>
        <dbReference type="Rhea" id="RHEA-COMP:17355"/>
        <dbReference type="ChEBI" id="CHEBI:33019"/>
        <dbReference type="ChEBI" id="CHEBI:37565"/>
        <dbReference type="ChEBI" id="CHEBI:58115"/>
        <dbReference type="ChEBI" id="CHEBI:83062"/>
        <dbReference type="ChEBI" id="CHEBI:138284"/>
        <dbReference type="ChEBI" id="CHEBI:173118"/>
        <dbReference type="EC" id="6.5.1.8"/>
    </reaction>
</comment>
<proteinExistence type="inferred from homology"/>
<dbReference type="GO" id="GO:0003747">
    <property type="term" value="F:translation release factor activity"/>
    <property type="evidence" value="ECO:0007669"/>
    <property type="project" value="InterPro"/>
</dbReference>
<keyword evidence="3" id="KW-0436">Ligase</keyword>
<evidence type="ECO:0000256" key="4">
    <source>
        <dbReference type="ARBA" id="ARBA00022723"/>
    </source>
</evidence>
<keyword evidence="8 10" id="KW-0464">Manganese</keyword>
<dbReference type="PANTHER" id="PTHR43804:SF9">
    <property type="entry name" value="PEPTIDE CHAIN RELEASE FACTOR HOMOLOG-RELATED"/>
    <property type="match status" value="1"/>
</dbReference>
<evidence type="ECO:0000256" key="5">
    <source>
        <dbReference type="ARBA" id="ARBA00022741"/>
    </source>
</evidence>
<evidence type="ECO:0000256" key="10">
    <source>
        <dbReference type="PIRSR" id="PIRSR601233-3"/>
    </source>
</evidence>
<dbReference type="AlphaFoldDB" id="A0A0S4VQN3"/>
<dbReference type="InterPro" id="IPR045853">
    <property type="entry name" value="Pep_chain_release_fac_I_sf"/>
</dbReference>
<dbReference type="InterPro" id="IPR050057">
    <property type="entry name" value="Prokaryotic/Mito_RF"/>
</dbReference>
<dbReference type="SUPFAM" id="SSF103365">
    <property type="entry name" value="Hypothetical protein PH1602"/>
    <property type="match status" value="1"/>
</dbReference>
<dbReference type="PROSITE" id="PS00745">
    <property type="entry name" value="RF_PROK_I"/>
    <property type="match status" value="1"/>
</dbReference>
<protein>
    <recommendedName>
        <fullName evidence="2">3'-phosphate/5'-hydroxy nucleic acid ligase</fullName>
        <ecNumber evidence="2">6.5.1.8</ecNumber>
    </recommendedName>
</protein>
<evidence type="ECO:0000256" key="7">
    <source>
        <dbReference type="ARBA" id="ARBA00023134"/>
    </source>
</evidence>
<dbReference type="Pfam" id="PF00472">
    <property type="entry name" value="RF-1"/>
    <property type="match status" value="1"/>
</dbReference>
<dbReference type="Gene3D" id="3.30.70.1660">
    <property type="match status" value="1"/>
</dbReference>
<dbReference type="GO" id="GO:0170057">
    <property type="term" value="F:RNA ligase (GTP) activity"/>
    <property type="evidence" value="ECO:0007669"/>
    <property type="project" value="UniProtKB-EC"/>
</dbReference>
<reference evidence="14" key="1">
    <citation type="submission" date="2015-10" db="EMBL/GenBank/DDBJ databases">
        <authorList>
            <person name="Gilbert D.G."/>
        </authorList>
    </citation>
    <scope>NUCLEOTIDE SEQUENCE</scope>
    <source>
        <strain evidence="14">Phyl III-seqv23</strain>
    </source>
</reference>
<comment type="similarity">
    <text evidence="1">Belongs to the prokaryotic/mitochondrial release factor family.</text>
</comment>
<comment type="cofactor">
    <cofactor evidence="10">
        <name>Mn(2+)</name>
        <dbReference type="ChEBI" id="CHEBI:29035"/>
    </cofactor>
    <text evidence="10">Binds 2 manganese ions per subunit.</text>
</comment>
<accession>A0A0S4VQN3</accession>
<dbReference type="InterPro" id="IPR001233">
    <property type="entry name" value="RtcB"/>
</dbReference>
<evidence type="ECO:0000313" key="16">
    <source>
        <dbReference type="EMBL" id="CUV60403.1"/>
    </source>
</evidence>
<sequence>MGNCILHLADGVTLIASDNTWIEGSAIQQLQTTATLPGMRHVAGMPDLHPGRGYPVGAAFFSVGRLYPALIGNDIGCGMALWATDLDANKARLDKLEKRLGNLDGPLDDAWGELATALAGMRVEVLEQEDGEHPGTLRSALVSLEGDAEAAVAQRWEGTIQWTCPSPYRPRHARKNWFFGVARCAAPAATLPSEIRFETARASGPGGQHVNKTESAVRAIHLATGISVKVQTERSQHANKRLAVLLLAHKLASHDAAASAAQRAHRRTLHHQVARGNPRRVFKGERFEPAGGD</sequence>
<dbReference type="Pfam" id="PF01139">
    <property type="entry name" value="RtcB"/>
    <property type="match status" value="1"/>
</dbReference>
<dbReference type="SUPFAM" id="SSF75620">
    <property type="entry name" value="Release factor"/>
    <property type="match status" value="1"/>
</dbReference>
<feature type="domain" description="Prokaryotic-type class I peptide chain release factors" evidence="12">
    <location>
        <begin position="201"/>
        <end position="217"/>
    </location>
</feature>
<dbReference type="GO" id="GO:0006396">
    <property type="term" value="P:RNA processing"/>
    <property type="evidence" value="ECO:0007669"/>
    <property type="project" value="InterPro"/>
</dbReference>
<dbReference type="GO" id="GO:0005525">
    <property type="term" value="F:GTP binding"/>
    <property type="evidence" value="ECO:0007669"/>
    <property type="project" value="UniProtKB-KW"/>
</dbReference>
<dbReference type="EMBL" id="LN899825">
    <property type="protein sequence ID" value="CUV36715.1"/>
    <property type="molecule type" value="Genomic_DNA"/>
</dbReference>
<feature type="compositionally biased region" description="Basic and acidic residues" evidence="11">
    <location>
        <begin position="282"/>
        <end position="293"/>
    </location>
</feature>
<evidence type="ECO:0000259" key="12">
    <source>
        <dbReference type="PROSITE" id="PS00745"/>
    </source>
</evidence>
<evidence type="ECO:0000256" key="2">
    <source>
        <dbReference type="ARBA" id="ARBA00012726"/>
    </source>
</evidence>
<evidence type="ECO:0000313" key="15">
    <source>
        <dbReference type="EMBL" id="CUV42141.1"/>
    </source>
</evidence>
<dbReference type="EC" id="6.5.1.8" evidence="2"/>
<feature type="region of interest" description="Disordered" evidence="11">
    <location>
        <begin position="259"/>
        <end position="293"/>
    </location>
</feature>
<dbReference type="Gene3D" id="3.30.160.20">
    <property type="match status" value="1"/>
</dbReference>
<evidence type="ECO:0000256" key="1">
    <source>
        <dbReference type="ARBA" id="ARBA00010835"/>
    </source>
</evidence>
<dbReference type="PANTHER" id="PTHR43804">
    <property type="entry name" value="LD18447P"/>
    <property type="match status" value="1"/>
</dbReference>
<evidence type="ECO:0000313" key="14">
    <source>
        <dbReference type="EMBL" id="CUV36715.1"/>
    </source>
</evidence>
<keyword evidence="5" id="KW-0547">Nucleotide-binding</keyword>